<sequence>MRTLLIDNYDSFTHNLAQYLEQVSGTAPIVVHNDVPWSSLPLDRVDAVVVSPGPGRPSRPADMGVSSRVIRDGGLPLLGVCLGHQGIADSLGGVVDLAPEPMHGRMSDVRHDGTDLFAGLPSPLRVVRYHSLTVTDLPDELEATAWTDDGVMMALRHRSRPLWGVQFHPESIGTERGLQVIANFLDLARDARPSTHTTVPTAAPRDPVVRDPRYRVLVRRLDVLPDPEEVARPLGGRSTFWLDSSAELDGSARFSYLGPGDGPLAEEVSYDVATSCVTTTTADGTTEETVTSFLDHLGEQIAARTIANVPAVPFDFVLGYVGHLGYELKAETGGAATHASRTADARMMFADRLIALDHRDRCTYLLTLTLVGGDDTAALGWLDETAAAVTAMPRSERGRPTASGTPLGALPPAVDTRHDDDAYRAAIADCLEQITMGESYEICLTNEMSVPFDGDAADLYLAVRRASPAPYAAFLRFPGLAVLSASPERFLRITASGIVDSKPIKGTRARGRTPAEDAAARLDLATSEKDRAENIMIVDLVRNDLNQVCVPGSVHVPVLFDVESHTHVHQLVSTVEGRVRPGLSAVDCVRAAFPGGSMTGAPKRRTMAIIDRLERGPRGVYSGALGWFSLTGAADLSIVIRTVVLADGRASVGTGGAVVSLSDPQDEVDEMHLKADALLRVLGGSDGRPG</sequence>
<dbReference type="PANTHER" id="PTHR11236">
    <property type="entry name" value="AMINOBENZOATE/ANTHRANILATE SYNTHASE"/>
    <property type="match status" value="1"/>
</dbReference>
<dbReference type="InterPro" id="IPR015890">
    <property type="entry name" value="Chorismate_C"/>
</dbReference>
<evidence type="ECO:0000259" key="6">
    <source>
        <dbReference type="Pfam" id="PF00117"/>
    </source>
</evidence>
<feature type="domain" description="Chorismate-utilising enzyme C-terminal" evidence="7">
    <location>
        <begin position="420"/>
        <end position="674"/>
    </location>
</feature>
<dbReference type="Pfam" id="PF04715">
    <property type="entry name" value="Anth_synt_I_N"/>
    <property type="match status" value="1"/>
</dbReference>
<dbReference type="Proteomes" id="UP000703038">
    <property type="component" value="Unassembled WGS sequence"/>
</dbReference>
<dbReference type="GO" id="GO:0046820">
    <property type="term" value="F:4-amino-4-deoxychorismate synthase activity"/>
    <property type="evidence" value="ECO:0007669"/>
    <property type="project" value="UniProtKB-EC"/>
</dbReference>
<feature type="domain" description="Anthranilate synthase component I N-terminal" evidence="8">
    <location>
        <begin position="226"/>
        <end position="365"/>
    </location>
</feature>
<evidence type="ECO:0000259" key="8">
    <source>
        <dbReference type="Pfam" id="PF04715"/>
    </source>
</evidence>
<dbReference type="Pfam" id="PF00425">
    <property type="entry name" value="Chorismate_bind"/>
    <property type="match status" value="1"/>
</dbReference>
<dbReference type="NCBIfam" id="TIGR00566">
    <property type="entry name" value="trpG_papA"/>
    <property type="match status" value="1"/>
</dbReference>
<protein>
    <recommendedName>
        <fullName evidence="2">aminodeoxychorismate synthase</fullName>
        <ecNumber evidence="2">2.6.1.85</ecNumber>
    </recommendedName>
</protein>
<evidence type="ECO:0000259" key="7">
    <source>
        <dbReference type="Pfam" id="PF00425"/>
    </source>
</evidence>
<evidence type="ECO:0000313" key="9">
    <source>
        <dbReference type="EMBL" id="MBM7416238.1"/>
    </source>
</evidence>
<evidence type="ECO:0000256" key="2">
    <source>
        <dbReference type="ARBA" id="ARBA00013139"/>
    </source>
</evidence>
<evidence type="ECO:0000256" key="5">
    <source>
        <dbReference type="SAM" id="MobiDB-lite"/>
    </source>
</evidence>
<gene>
    <name evidence="9" type="ORF">JOE42_002971</name>
</gene>
<keyword evidence="3 9" id="KW-0808">Transferase</keyword>
<name>A0ABS2KWD0_9NOCA</name>
<dbReference type="PROSITE" id="PS51273">
    <property type="entry name" value="GATASE_TYPE_1"/>
    <property type="match status" value="1"/>
</dbReference>
<dbReference type="InterPro" id="IPR006805">
    <property type="entry name" value="Anth_synth_I_N"/>
</dbReference>
<dbReference type="InterPro" id="IPR029062">
    <property type="entry name" value="Class_I_gatase-like"/>
</dbReference>
<dbReference type="NCBIfam" id="TIGR00553">
    <property type="entry name" value="pabB"/>
    <property type="match status" value="1"/>
</dbReference>
<feature type="domain" description="Glutamine amidotransferase" evidence="6">
    <location>
        <begin position="4"/>
        <end position="185"/>
    </location>
</feature>
<dbReference type="Gene3D" id="3.40.50.880">
    <property type="match status" value="1"/>
</dbReference>
<dbReference type="InterPro" id="IPR005801">
    <property type="entry name" value="ADC_synthase"/>
</dbReference>
<accession>A0ABS2KWD0</accession>
<dbReference type="Pfam" id="PF00117">
    <property type="entry name" value="GATase"/>
    <property type="match status" value="1"/>
</dbReference>
<evidence type="ECO:0000313" key="10">
    <source>
        <dbReference type="Proteomes" id="UP000703038"/>
    </source>
</evidence>
<comment type="caution">
    <text evidence="9">The sequence shown here is derived from an EMBL/GenBank/DDBJ whole genome shotgun (WGS) entry which is preliminary data.</text>
</comment>
<dbReference type="PRINTS" id="PR00097">
    <property type="entry name" value="ANTSNTHASEII"/>
</dbReference>
<evidence type="ECO:0000256" key="1">
    <source>
        <dbReference type="ARBA" id="ARBA00005970"/>
    </source>
</evidence>
<dbReference type="InterPro" id="IPR005802">
    <property type="entry name" value="ADC_synth_comp_1"/>
</dbReference>
<dbReference type="SUPFAM" id="SSF56322">
    <property type="entry name" value="ADC synthase"/>
    <property type="match status" value="1"/>
</dbReference>
<dbReference type="InterPro" id="IPR006221">
    <property type="entry name" value="TrpG/PapA_dom"/>
</dbReference>
<dbReference type="InterPro" id="IPR017926">
    <property type="entry name" value="GATASE"/>
</dbReference>
<evidence type="ECO:0000256" key="3">
    <source>
        <dbReference type="ARBA" id="ARBA00022679"/>
    </source>
</evidence>
<organism evidence="9 10">
    <name type="scientific">Rhodococcoides corynebacterioides</name>
    <dbReference type="NCBI Taxonomy" id="53972"/>
    <lineage>
        <taxon>Bacteria</taxon>
        <taxon>Bacillati</taxon>
        <taxon>Actinomycetota</taxon>
        <taxon>Actinomycetes</taxon>
        <taxon>Mycobacteriales</taxon>
        <taxon>Nocardiaceae</taxon>
        <taxon>Rhodococcoides</taxon>
    </lineage>
</organism>
<dbReference type="PANTHER" id="PTHR11236:SF18">
    <property type="entry name" value="AMINODEOXYCHORISMATE SYNTHASE"/>
    <property type="match status" value="1"/>
</dbReference>
<reference evidence="9 10" key="1">
    <citation type="submission" date="2021-01" db="EMBL/GenBank/DDBJ databases">
        <title>Genomics of switchgrass bacterial isolates.</title>
        <authorList>
            <person name="Shade A."/>
        </authorList>
    </citation>
    <scope>NUCLEOTIDE SEQUENCE [LARGE SCALE GENOMIC DNA]</scope>
    <source>
        <strain evidence="9 10">PvP111</strain>
    </source>
</reference>
<comment type="similarity">
    <text evidence="1">In the C-terminal section; belongs to the anthranilate synthase component I family.</text>
</comment>
<dbReference type="EMBL" id="JAFBBK010000001">
    <property type="protein sequence ID" value="MBM7416238.1"/>
    <property type="molecule type" value="Genomic_DNA"/>
</dbReference>
<keyword evidence="10" id="KW-1185">Reference proteome</keyword>
<dbReference type="CDD" id="cd01743">
    <property type="entry name" value="GATase1_Anthranilate_Synthase"/>
    <property type="match status" value="1"/>
</dbReference>
<dbReference type="RefSeq" id="WP_204869084.1">
    <property type="nucleotide sequence ID" value="NZ_JAFBBK010000001.1"/>
</dbReference>
<dbReference type="Gene3D" id="3.60.120.10">
    <property type="entry name" value="Anthranilate synthase"/>
    <property type="match status" value="1"/>
</dbReference>
<dbReference type="EC" id="2.6.1.85" evidence="2"/>
<feature type="region of interest" description="Disordered" evidence="5">
    <location>
        <begin position="392"/>
        <end position="413"/>
    </location>
</feature>
<dbReference type="SUPFAM" id="SSF52317">
    <property type="entry name" value="Class I glutamine amidotransferase-like"/>
    <property type="match status" value="1"/>
</dbReference>
<keyword evidence="9" id="KW-0032">Aminotransferase</keyword>
<dbReference type="PRINTS" id="PR00099">
    <property type="entry name" value="CPSGATASE"/>
</dbReference>
<dbReference type="PRINTS" id="PR00096">
    <property type="entry name" value="GATASE"/>
</dbReference>
<keyword evidence="4" id="KW-0315">Glutamine amidotransferase</keyword>
<proteinExistence type="inferred from homology"/>
<dbReference type="InterPro" id="IPR019999">
    <property type="entry name" value="Anth_synth_I-like"/>
</dbReference>
<evidence type="ECO:0000256" key="4">
    <source>
        <dbReference type="ARBA" id="ARBA00022962"/>
    </source>
</evidence>